<dbReference type="OrthoDB" id="66881at2759"/>
<dbReference type="Proteomes" id="UP000799753">
    <property type="component" value="Unassembled WGS sequence"/>
</dbReference>
<keyword evidence="5" id="KW-0521">NADP</keyword>
<comment type="cofactor">
    <cofactor evidence="1">
        <name>FAD</name>
        <dbReference type="ChEBI" id="CHEBI:57692"/>
    </cofactor>
</comment>
<dbReference type="FunFam" id="3.50.50.60:FF:000138">
    <property type="entry name" value="Flavin-containing monooxygenase"/>
    <property type="match status" value="1"/>
</dbReference>
<dbReference type="EMBL" id="MU006788">
    <property type="protein sequence ID" value="KAF2638802.1"/>
    <property type="molecule type" value="Genomic_DNA"/>
</dbReference>
<dbReference type="AlphaFoldDB" id="A0A6A6RUW9"/>
<dbReference type="InterPro" id="IPR000960">
    <property type="entry name" value="Flavin_mOase"/>
</dbReference>
<reference evidence="8" key="1">
    <citation type="journal article" date="2020" name="Stud. Mycol.">
        <title>101 Dothideomycetes genomes: a test case for predicting lifestyles and emergence of pathogens.</title>
        <authorList>
            <person name="Haridas S."/>
            <person name="Albert R."/>
            <person name="Binder M."/>
            <person name="Bloem J."/>
            <person name="Labutti K."/>
            <person name="Salamov A."/>
            <person name="Andreopoulos B."/>
            <person name="Baker S."/>
            <person name="Barry K."/>
            <person name="Bills G."/>
            <person name="Bluhm B."/>
            <person name="Cannon C."/>
            <person name="Castanera R."/>
            <person name="Culley D."/>
            <person name="Daum C."/>
            <person name="Ezra D."/>
            <person name="Gonzalez J."/>
            <person name="Henrissat B."/>
            <person name="Kuo A."/>
            <person name="Liang C."/>
            <person name="Lipzen A."/>
            <person name="Lutzoni F."/>
            <person name="Magnuson J."/>
            <person name="Mondo S."/>
            <person name="Nolan M."/>
            <person name="Ohm R."/>
            <person name="Pangilinan J."/>
            <person name="Park H.-J."/>
            <person name="Ramirez L."/>
            <person name="Alfaro M."/>
            <person name="Sun H."/>
            <person name="Tritt A."/>
            <person name="Yoshinaga Y."/>
            <person name="Zwiers L.-H."/>
            <person name="Turgeon B."/>
            <person name="Goodwin S."/>
            <person name="Spatafora J."/>
            <person name="Crous P."/>
            <person name="Grigoriev I."/>
        </authorList>
    </citation>
    <scope>NUCLEOTIDE SEQUENCE</scope>
    <source>
        <strain evidence="8">CBS 473.64</strain>
    </source>
</reference>
<name>A0A6A6RUW9_9PLEO</name>
<sequence>MPTSSGKSVAIIGAGAAGAITAAAFSSEETFDTIRIFERREVPGGTWIYDADPAPPSQLYPGKLPPNTDPPLKIPERFPATTTPSEQTRYDRTPIYSELTTNVPEIVMSFSDERFAYGPFAPHWVPKQYIQNYLSSHGVDRFLVLNTTVEDVSYISDRDSRSDRWRLTLRRHDPIERVDIWWQEQFDAVIIANGHYSVPFIPDVKGLEEYMDKFPGRVSHSKTYRSTDHYVNKRVLIIGNSASGHDITTLLARSGTPELPVYQSRRSPSRWDGEKPPEGIAWKPIIREYDATTGAIIFDDGSVLTDIDAIIYCTGYKPSFPFWNSKNNGVTLFDYDKNRLHGFYQHTFSHSFPNSLAIVGVPRVLTFRSFEYQAVALARLFSGRNAKPLPSVAEMVKWERERAELVERERRGFHTILWDNGETTHWFRYLYELSGLPELEGQGRFPPVLDKATRWAYDHIKKYPEPRNGVPKVQNENGEWVMVEKPKKDGTHFI</sequence>
<proteinExistence type="inferred from homology"/>
<keyword evidence="7" id="KW-0503">Monooxygenase</keyword>
<dbReference type="PRINTS" id="PR00370">
    <property type="entry name" value="FMOXYGENASE"/>
</dbReference>
<keyword evidence="4" id="KW-0274">FAD</keyword>
<evidence type="ECO:0000256" key="6">
    <source>
        <dbReference type="ARBA" id="ARBA00023002"/>
    </source>
</evidence>
<dbReference type="PANTHER" id="PTHR23023">
    <property type="entry name" value="DIMETHYLANILINE MONOOXYGENASE"/>
    <property type="match status" value="1"/>
</dbReference>
<evidence type="ECO:0000256" key="4">
    <source>
        <dbReference type="ARBA" id="ARBA00022827"/>
    </source>
</evidence>
<dbReference type="SUPFAM" id="SSF51905">
    <property type="entry name" value="FAD/NAD(P)-binding domain"/>
    <property type="match status" value="2"/>
</dbReference>
<dbReference type="InterPro" id="IPR020946">
    <property type="entry name" value="Flavin_mOase-like"/>
</dbReference>
<evidence type="ECO:0000313" key="8">
    <source>
        <dbReference type="EMBL" id="KAF2638802.1"/>
    </source>
</evidence>
<evidence type="ECO:0000256" key="1">
    <source>
        <dbReference type="ARBA" id="ARBA00001974"/>
    </source>
</evidence>
<keyword evidence="6" id="KW-0560">Oxidoreductase</keyword>
<evidence type="ECO:0000256" key="2">
    <source>
        <dbReference type="ARBA" id="ARBA00009183"/>
    </source>
</evidence>
<dbReference type="Pfam" id="PF13450">
    <property type="entry name" value="NAD_binding_8"/>
    <property type="match status" value="1"/>
</dbReference>
<dbReference type="Pfam" id="PF00743">
    <property type="entry name" value="FMO-like"/>
    <property type="match status" value="2"/>
</dbReference>
<evidence type="ECO:0000313" key="9">
    <source>
        <dbReference type="Proteomes" id="UP000799753"/>
    </source>
</evidence>
<organism evidence="8 9">
    <name type="scientific">Massarina eburnea CBS 473.64</name>
    <dbReference type="NCBI Taxonomy" id="1395130"/>
    <lineage>
        <taxon>Eukaryota</taxon>
        <taxon>Fungi</taxon>
        <taxon>Dikarya</taxon>
        <taxon>Ascomycota</taxon>
        <taxon>Pezizomycotina</taxon>
        <taxon>Dothideomycetes</taxon>
        <taxon>Pleosporomycetidae</taxon>
        <taxon>Pleosporales</taxon>
        <taxon>Massarineae</taxon>
        <taxon>Massarinaceae</taxon>
        <taxon>Massarina</taxon>
    </lineage>
</organism>
<keyword evidence="9" id="KW-1185">Reference proteome</keyword>
<keyword evidence="3" id="KW-0285">Flavoprotein</keyword>
<dbReference type="InterPro" id="IPR036188">
    <property type="entry name" value="FAD/NAD-bd_sf"/>
</dbReference>
<dbReference type="Gene3D" id="3.50.50.60">
    <property type="entry name" value="FAD/NAD(P)-binding domain"/>
    <property type="match status" value="2"/>
</dbReference>
<gene>
    <name evidence="8" type="ORF">P280DRAFT_454915</name>
</gene>
<evidence type="ECO:0000256" key="7">
    <source>
        <dbReference type="ARBA" id="ARBA00023033"/>
    </source>
</evidence>
<comment type="similarity">
    <text evidence="2">Belongs to the FMO family.</text>
</comment>
<dbReference type="GO" id="GO:0004499">
    <property type="term" value="F:N,N-dimethylaniline monooxygenase activity"/>
    <property type="evidence" value="ECO:0007669"/>
    <property type="project" value="InterPro"/>
</dbReference>
<protein>
    <submittedName>
        <fullName evidence="8">FAD/NAD(P)-binding domain-containing protein</fullName>
    </submittedName>
</protein>
<dbReference type="GO" id="GO:0050660">
    <property type="term" value="F:flavin adenine dinucleotide binding"/>
    <property type="evidence" value="ECO:0007669"/>
    <property type="project" value="InterPro"/>
</dbReference>
<dbReference type="InterPro" id="IPR050346">
    <property type="entry name" value="FMO-like"/>
</dbReference>
<dbReference type="GO" id="GO:0050661">
    <property type="term" value="F:NADP binding"/>
    <property type="evidence" value="ECO:0007669"/>
    <property type="project" value="InterPro"/>
</dbReference>
<evidence type="ECO:0000256" key="3">
    <source>
        <dbReference type="ARBA" id="ARBA00022630"/>
    </source>
</evidence>
<accession>A0A6A6RUW9</accession>
<evidence type="ECO:0000256" key="5">
    <source>
        <dbReference type="ARBA" id="ARBA00022857"/>
    </source>
</evidence>
<dbReference type="PIRSF" id="PIRSF000332">
    <property type="entry name" value="FMO"/>
    <property type="match status" value="1"/>
</dbReference>